<name>A0A136JA41_9PEZI</name>
<dbReference type="Proteomes" id="UP000070501">
    <property type="component" value="Unassembled WGS sequence"/>
</dbReference>
<dbReference type="AlphaFoldDB" id="A0A136JA41"/>
<feature type="region of interest" description="Disordered" evidence="1">
    <location>
        <begin position="929"/>
        <end position="956"/>
    </location>
</feature>
<feature type="compositionally biased region" description="Low complexity" evidence="1">
    <location>
        <begin position="430"/>
        <end position="443"/>
    </location>
</feature>
<dbReference type="InParanoid" id="A0A136JA41"/>
<evidence type="ECO:0000256" key="1">
    <source>
        <dbReference type="SAM" id="MobiDB-lite"/>
    </source>
</evidence>
<proteinExistence type="predicted"/>
<feature type="compositionally biased region" description="Basic and acidic residues" evidence="1">
    <location>
        <begin position="39"/>
        <end position="49"/>
    </location>
</feature>
<feature type="region of interest" description="Disordered" evidence="1">
    <location>
        <begin position="388"/>
        <end position="463"/>
    </location>
</feature>
<gene>
    <name evidence="2" type="ORF">Micbo1qcDRAFT_40672</name>
</gene>
<evidence type="ECO:0008006" key="4">
    <source>
        <dbReference type="Google" id="ProtNLM"/>
    </source>
</evidence>
<sequence length="978" mass="107757">MGNTASVEALHKEPRLRNRFSRVPAASAPAASPTRRSSAAKERPAKQLDDSETPSDSCQHDAPANPGQQSPIPSLTHKTDDLERHSSVLLGQPRPLTTTATGNDHRTWSLGAHESRHQPKRNNSLTRTFSLSRARSLIHQHRSNSFSSDIETTTGHEQGPQSDAHVLDLVAEQPLEDNPYLRTATSQCFEPWKPPVDIPRRPSSTGLPLLPRPDSATDMSLFTPTRRRSLRTPGVATRGPPSTTGRTSKPPSRRNSLARTQPLPILEVSAAAEDDDYDGYLTMPMSIPRASTPNELDFAQVGAYKFGTLRITNGSPAGTPDVPHTRKDKASTRETADYFSAAPASPWQGVPSVPTGITGSSIPEPVIEPDRSASVSSVERLDVRLDDYARSAGQPRPNKESAAAIKRVDSGIETTPVYERPEMRLSKADSGYSSKASIRSSYSDNRPGKEPATRPSFESSHRELAAQQGYTNFDIQYRLPSHGYIAGKPEIQQSVCHTTSMEHQSRPPQPYVDDQCDPQTAQKLRPTSRRQPGDGERADEMSGLIGQNKAPTGDPSRSHYHWKRPALSSGKGTLNSLFGLKRVDHEPLQATPFPPQRSKLSKENRKSQNLGGMGTNLVHAATAMLPKKKTPTLHLKTELNTKLQQDDQLDQDPRFSVAISPRTRSSIGSATTRPLVEEHLLHDRQVQLVNRNSLTDPARIAKDHTQSLQPYPYVPRLTTRNSYCKPESPRNAPPPVSLKTRHGSSFTSMNDWRSRQSLPAHVERGISLDQSEDAPWQFAGRASSVSQAAKVEPADFETGKYAIADSDDRPLSPVIPQIERRRSMIISAGQGQHRVPQWDVDADHHATHIFQLERQQPLSPQLRRPSSASSFSIPRIPEKSAGRQMLAWSRADRPTTVLPSAPHQEVSSTVDPNLRNSIHESAPGARAFALSAGRASSQGRGHSRNRSHGSFDRDGNPVQFRVLHSYHSPAYKNVPVWR</sequence>
<feature type="compositionally biased region" description="Basic and acidic residues" evidence="1">
    <location>
        <begin position="531"/>
        <end position="540"/>
    </location>
</feature>
<feature type="region of interest" description="Disordered" evidence="1">
    <location>
        <begin position="589"/>
        <end position="612"/>
    </location>
</feature>
<feature type="region of interest" description="Disordered" evidence="1">
    <location>
        <begin position="192"/>
        <end position="270"/>
    </location>
</feature>
<feature type="region of interest" description="Disordered" evidence="1">
    <location>
        <begin position="721"/>
        <end position="751"/>
    </location>
</feature>
<evidence type="ECO:0000313" key="2">
    <source>
        <dbReference type="EMBL" id="KXJ94021.1"/>
    </source>
</evidence>
<dbReference type="STRING" id="196109.A0A136JA41"/>
<accession>A0A136JA41</accession>
<protein>
    <recommendedName>
        <fullName evidence="4">Proteophosphoglycan ppg4</fullName>
    </recommendedName>
</protein>
<feature type="region of interest" description="Disordered" evidence="1">
    <location>
        <begin position="1"/>
        <end position="125"/>
    </location>
</feature>
<reference evidence="3" key="1">
    <citation type="submission" date="2016-02" db="EMBL/GenBank/DDBJ databases">
        <title>Draft genome sequence of Microdochium bolleyi, a fungal endophyte of beachgrass.</title>
        <authorList>
            <consortium name="DOE Joint Genome Institute"/>
            <person name="David A.S."/>
            <person name="May G."/>
            <person name="Haridas S."/>
            <person name="Lim J."/>
            <person name="Wang M."/>
            <person name="Labutti K."/>
            <person name="Lipzen A."/>
            <person name="Barry K."/>
            <person name="Grigoriev I.V."/>
        </authorList>
    </citation>
    <scope>NUCLEOTIDE SEQUENCE [LARGE SCALE GENOMIC DNA]</scope>
    <source>
        <strain evidence="3">J235TASD1</strain>
    </source>
</reference>
<dbReference type="EMBL" id="KQ964247">
    <property type="protein sequence ID" value="KXJ94021.1"/>
    <property type="molecule type" value="Genomic_DNA"/>
</dbReference>
<dbReference type="OrthoDB" id="5341904at2759"/>
<keyword evidence="3" id="KW-1185">Reference proteome</keyword>
<feature type="region of interest" description="Disordered" evidence="1">
    <location>
        <begin position="140"/>
        <end position="161"/>
    </location>
</feature>
<feature type="region of interest" description="Disordered" evidence="1">
    <location>
        <begin position="497"/>
        <end position="568"/>
    </location>
</feature>
<feature type="compositionally biased region" description="Basic and acidic residues" evidence="1">
    <location>
        <begin position="103"/>
        <end position="117"/>
    </location>
</feature>
<evidence type="ECO:0000313" key="3">
    <source>
        <dbReference type="Proteomes" id="UP000070501"/>
    </source>
</evidence>
<organism evidence="2 3">
    <name type="scientific">Microdochium bolleyi</name>
    <dbReference type="NCBI Taxonomy" id="196109"/>
    <lineage>
        <taxon>Eukaryota</taxon>
        <taxon>Fungi</taxon>
        <taxon>Dikarya</taxon>
        <taxon>Ascomycota</taxon>
        <taxon>Pezizomycotina</taxon>
        <taxon>Sordariomycetes</taxon>
        <taxon>Xylariomycetidae</taxon>
        <taxon>Xylariales</taxon>
        <taxon>Microdochiaceae</taxon>
        <taxon>Microdochium</taxon>
    </lineage>
</organism>
<feature type="compositionally biased region" description="Polar residues" evidence="1">
    <location>
        <begin position="240"/>
        <end position="259"/>
    </location>
</feature>
<feature type="compositionally biased region" description="Basic and acidic residues" evidence="1">
    <location>
        <begin position="77"/>
        <end position="86"/>
    </location>
</feature>
<feature type="compositionally biased region" description="Polar residues" evidence="1">
    <location>
        <begin position="143"/>
        <end position="161"/>
    </location>
</feature>
<feature type="compositionally biased region" description="Low complexity" evidence="1">
    <location>
        <begin position="21"/>
        <end position="37"/>
    </location>
</feature>